<protein>
    <submittedName>
        <fullName evidence="2">Uncharacterized protein</fullName>
    </submittedName>
</protein>
<evidence type="ECO:0000313" key="2">
    <source>
        <dbReference type="EMBL" id="RHJ80335.1"/>
    </source>
</evidence>
<proteinExistence type="predicted"/>
<dbReference type="RefSeq" id="WP_118327479.1">
    <property type="nucleotide sequence ID" value="NZ_QRMN01000003.1"/>
</dbReference>
<name>A0A415DPA0_PHOVU</name>
<dbReference type="Proteomes" id="UP000283958">
    <property type="component" value="Unassembled WGS sequence"/>
</dbReference>
<reference evidence="2 3" key="1">
    <citation type="submission" date="2018-08" db="EMBL/GenBank/DDBJ databases">
        <title>A genome reference for cultivated species of the human gut microbiota.</title>
        <authorList>
            <person name="Zou Y."/>
            <person name="Xue W."/>
            <person name="Luo G."/>
        </authorList>
    </citation>
    <scope>NUCLEOTIDE SEQUENCE [LARGE SCALE GENOMIC DNA]</scope>
    <source>
        <strain evidence="2 3">AM09-18</strain>
    </source>
</reference>
<dbReference type="AlphaFoldDB" id="A0A415DPA0"/>
<evidence type="ECO:0000256" key="1">
    <source>
        <dbReference type="SAM" id="SignalP"/>
    </source>
</evidence>
<dbReference type="EMBL" id="QRMN01000003">
    <property type="protein sequence ID" value="RHJ80335.1"/>
    <property type="molecule type" value="Genomic_DNA"/>
</dbReference>
<accession>A0A415DPA0</accession>
<sequence>MKKIFFLLLLLGCSYLVHAQTDNVYISVAMPNNCTLDSNTKSILKNKLLQILSTKGVAGIECGAIIIVPEVNIINSNSVYGGMRQILSVELGITVTVRNMITNTVFNTIQIASKGEGYSDNEAKRSAINKIDVLNADYSRFVEATKLKISDYYRNNTIALITKANTLASQQLFDEALALLSTYPESLSEYTKVSNAMASIFKKYQTQHCSQILLSAQAAYSKHDYTEAAELVSLIDAQSSCAAQAKALLEAIKKSMDKQYNDIIAMEKEKIRSDERIKSAQIKAIRDIATAYFKRQTEYVFFW</sequence>
<keyword evidence="1" id="KW-0732">Signal</keyword>
<feature type="chain" id="PRO_5019164238" evidence="1">
    <location>
        <begin position="20"/>
        <end position="303"/>
    </location>
</feature>
<organism evidence="2 3">
    <name type="scientific">Phocaeicola vulgatus</name>
    <name type="common">Bacteroides vulgatus</name>
    <dbReference type="NCBI Taxonomy" id="821"/>
    <lineage>
        <taxon>Bacteria</taxon>
        <taxon>Pseudomonadati</taxon>
        <taxon>Bacteroidota</taxon>
        <taxon>Bacteroidia</taxon>
        <taxon>Bacteroidales</taxon>
        <taxon>Bacteroidaceae</taxon>
        <taxon>Phocaeicola</taxon>
    </lineage>
</organism>
<gene>
    <name evidence="2" type="ORF">DW105_01770</name>
</gene>
<feature type="signal peptide" evidence="1">
    <location>
        <begin position="1"/>
        <end position="19"/>
    </location>
</feature>
<evidence type="ECO:0000313" key="3">
    <source>
        <dbReference type="Proteomes" id="UP000283958"/>
    </source>
</evidence>
<comment type="caution">
    <text evidence="2">The sequence shown here is derived from an EMBL/GenBank/DDBJ whole genome shotgun (WGS) entry which is preliminary data.</text>
</comment>